<accession>A0A7I8DQP2</accession>
<name>A0A7I8DQP2_9FIRM</name>
<dbReference type="InterPro" id="IPR011010">
    <property type="entry name" value="DNA_brk_join_enz"/>
</dbReference>
<feature type="domain" description="Tyr recombinase" evidence="3">
    <location>
        <begin position="202"/>
        <end position="402"/>
    </location>
</feature>
<dbReference type="InterPro" id="IPR013762">
    <property type="entry name" value="Integrase-like_cat_sf"/>
</dbReference>
<dbReference type="KEGG" id="acht:bsdcttw_37790"/>
<dbReference type="GO" id="GO:0006310">
    <property type="term" value="P:DNA recombination"/>
    <property type="evidence" value="ECO:0007669"/>
    <property type="project" value="UniProtKB-KW"/>
</dbReference>
<reference evidence="4 5" key="2">
    <citation type="submission" date="2020-08" db="EMBL/GenBank/DDBJ databases">
        <authorList>
            <person name="Ueki A."/>
            <person name="Tonouchi A."/>
        </authorList>
    </citation>
    <scope>NUCLEOTIDE SEQUENCE [LARGE SCALE GENOMIC DNA]</scope>
    <source>
        <strain evidence="4 5">CTTW</strain>
    </source>
</reference>
<reference evidence="4 5" key="1">
    <citation type="submission" date="2020-08" db="EMBL/GenBank/DDBJ databases">
        <title>Draft genome sequencing of an Anaerocolumna strain isolated from anoxic soil subjected to BSD treatment.</title>
        <authorList>
            <person name="Uek A."/>
            <person name="Tonouchi A."/>
        </authorList>
    </citation>
    <scope>NUCLEOTIDE SEQUENCE [LARGE SCALE GENOMIC DNA]</scope>
    <source>
        <strain evidence="4 5">CTTW</strain>
    </source>
</reference>
<protein>
    <recommendedName>
        <fullName evidence="3">Tyr recombinase domain-containing protein</fullName>
    </recommendedName>
</protein>
<dbReference type="InterPro" id="IPR050090">
    <property type="entry name" value="Tyrosine_recombinase_XerCD"/>
</dbReference>
<dbReference type="InterPro" id="IPR010998">
    <property type="entry name" value="Integrase_recombinase_N"/>
</dbReference>
<dbReference type="Proteomes" id="UP000515703">
    <property type="component" value="Chromosome"/>
</dbReference>
<dbReference type="Pfam" id="PF00589">
    <property type="entry name" value="Phage_integrase"/>
    <property type="match status" value="1"/>
</dbReference>
<dbReference type="RefSeq" id="WP_185256382.1">
    <property type="nucleotide sequence ID" value="NZ_AP023368.1"/>
</dbReference>
<keyword evidence="5" id="KW-1185">Reference proteome</keyword>
<dbReference type="GO" id="GO:0003677">
    <property type="term" value="F:DNA binding"/>
    <property type="evidence" value="ECO:0007669"/>
    <property type="project" value="UniProtKB-KW"/>
</dbReference>
<dbReference type="InterPro" id="IPR002104">
    <property type="entry name" value="Integrase_catalytic"/>
</dbReference>
<dbReference type="AlphaFoldDB" id="A0A7I8DQP2"/>
<keyword evidence="2" id="KW-0233">DNA recombination</keyword>
<evidence type="ECO:0000313" key="5">
    <source>
        <dbReference type="Proteomes" id="UP000515703"/>
    </source>
</evidence>
<evidence type="ECO:0000256" key="1">
    <source>
        <dbReference type="ARBA" id="ARBA00023125"/>
    </source>
</evidence>
<sequence>MLDALTILQEAYDCGILDATEVAMKINMTKETFVKERHPYSISTRKDGRIITTVRKEEEERQQISGTTYEELISKLYDFYADRKREYTISDLYEDWIEKRGKQASDGNIDIKTVKRDDEHWLKYYAGNKLVTIPVKKITTKMLNEFLDDAITTFKLSRKEMNNMKTILNAVFKLAMDMDILTINPLLNARTEAKFRSIQKKKDGSKLYLENEMESLEDFLYQQETIEAYAILMDFQIGTRVGELVVLTKDDMLDNEVYIHKMEIVDEERVDGKYIRKGYKIAEYVKHDILSGYRTIPLTVKAQKILEEVQKLSEGYEYLFTQSNGQRMTSRSFNYWLAKYCRDAGISFKSSHCIRRTFASRLFAAGMPLAEISVYMGHEDIETTKGYIYNYHKVEQNRSYMNKAL</sequence>
<dbReference type="GO" id="GO:0015074">
    <property type="term" value="P:DNA integration"/>
    <property type="evidence" value="ECO:0007669"/>
    <property type="project" value="InterPro"/>
</dbReference>
<dbReference type="PANTHER" id="PTHR30349">
    <property type="entry name" value="PHAGE INTEGRASE-RELATED"/>
    <property type="match status" value="1"/>
</dbReference>
<evidence type="ECO:0000259" key="3">
    <source>
        <dbReference type="PROSITE" id="PS51898"/>
    </source>
</evidence>
<organism evidence="4 5">
    <name type="scientific">Anaerocolumna chitinilytica</name>
    <dbReference type="NCBI Taxonomy" id="1727145"/>
    <lineage>
        <taxon>Bacteria</taxon>
        <taxon>Bacillati</taxon>
        <taxon>Bacillota</taxon>
        <taxon>Clostridia</taxon>
        <taxon>Lachnospirales</taxon>
        <taxon>Lachnospiraceae</taxon>
        <taxon>Anaerocolumna</taxon>
    </lineage>
</organism>
<dbReference type="CDD" id="cd00397">
    <property type="entry name" value="DNA_BRE_C"/>
    <property type="match status" value="1"/>
</dbReference>
<keyword evidence="1" id="KW-0238">DNA-binding</keyword>
<dbReference type="Gene3D" id="1.10.443.10">
    <property type="entry name" value="Intergrase catalytic core"/>
    <property type="match status" value="1"/>
</dbReference>
<evidence type="ECO:0000256" key="2">
    <source>
        <dbReference type="ARBA" id="ARBA00023172"/>
    </source>
</evidence>
<dbReference type="SUPFAM" id="SSF56349">
    <property type="entry name" value="DNA breaking-rejoining enzymes"/>
    <property type="match status" value="1"/>
</dbReference>
<gene>
    <name evidence="4" type="ORF">bsdcttw_37790</name>
</gene>
<dbReference type="Gene3D" id="1.10.150.130">
    <property type="match status" value="1"/>
</dbReference>
<proteinExistence type="predicted"/>
<dbReference type="PROSITE" id="PS51898">
    <property type="entry name" value="TYR_RECOMBINASE"/>
    <property type="match status" value="1"/>
</dbReference>
<evidence type="ECO:0000313" key="4">
    <source>
        <dbReference type="EMBL" id="BCK00739.1"/>
    </source>
</evidence>
<dbReference type="EMBL" id="AP023368">
    <property type="protein sequence ID" value="BCK00739.1"/>
    <property type="molecule type" value="Genomic_DNA"/>
</dbReference>